<reference evidence="1 2" key="1">
    <citation type="journal article" date="2015" name="Genome Announc.">
        <title>Draft Genome Sequences of Marine Isolates of Thalassomonas viridans and Thalassomonas actiniarum.</title>
        <authorList>
            <person name="Olonade I."/>
            <person name="van Zyl L.J."/>
            <person name="Trindade M."/>
        </authorList>
    </citation>
    <scope>NUCLEOTIDE SEQUENCE [LARGE SCALE GENOMIC DNA]</scope>
    <source>
        <strain evidence="1 2">A5K-106</strain>
    </source>
</reference>
<evidence type="ECO:0000313" key="1">
    <source>
        <dbReference type="EMBL" id="WDE01652.1"/>
    </source>
</evidence>
<dbReference type="RefSeq" id="WP_044832824.1">
    <property type="nucleotide sequence ID" value="NZ_CP059735.1"/>
</dbReference>
<sequence>MSDHNFSNCPSFCGALQHPGLAVNFDLYVDYSCRETTEDQQRIEAVLETMIAEKQIVKGSRILHVGVGNSQLAAKFIPRGLVVDGVTVSGSEKHFAESLKLKGYQVYVTNKYHRDFAGCFEQNQFDYIVDNNLASFSCCQYHFYQMLENYLGCLKTGGKILTDQRGMDWALAGPGFILGFDELRQAVAPLPLKVSRLTDMVYVLELLPANNNKRQELSVYARRCDDGGQAYIETFIPQQGE</sequence>
<dbReference type="InterPro" id="IPR029063">
    <property type="entry name" value="SAM-dependent_MTases_sf"/>
</dbReference>
<name>A0AAE9YXY3_9GAMM</name>
<reference evidence="1 2" key="2">
    <citation type="journal article" date="2022" name="Mar. Drugs">
        <title>Bioassay-Guided Fractionation Leads to the Detection of Cholic Acid Generated by the Rare Thalassomonas sp.</title>
        <authorList>
            <person name="Pheiffer F."/>
            <person name="Schneider Y.K."/>
            <person name="Hansen E.H."/>
            <person name="Andersen J.H."/>
            <person name="Isaksson J."/>
            <person name="Busche T."/>
            <person name="R C."/>
            <person name="Kalinowski J."/>
            <person name="Zyl L.V."/>
            <person name="Trindade M."/>
        </authorList>
    </citation>
    <scope>NUCLEOTIDE SEQUENCE [LARGE SCALE GENOMIC DNA]</scope>
    <source>
        <strain evidence="1 2">A5K-106</strain>
    </source>
</reference>
<accession>A0AAE9YXY3</accession>
<dbReference type="SUPFAM" id="SSF53335">
    <property type="entry name" value="S-adenosyl-L-methionine-dependent methyltransferases"/>
    <property type="match status" value="1"/>
</dbReference>
<dbReference type="KEGG" id="tact:SG35_014105"/>
<evidence type="ECO:0000313" key="2">
    <source>
        <dbReference type="Proteomes" id="UP000032568"/>
    </source>
</evidence>
<dbReference type="Gene3D" id="3.40.50.150">
    <property type="entry name" value="Vaccinia Virus protein VP39"/>
    <property type="match status" value="1"/>
</dbReference>
<dbReference type="EMBL" id="CP059735">
    <property type="protein sequence ID" value="WDE01652.1"/>
    <property type="molecule type" value="Genomic_DNA"/>
</dbReference>
<dbReference type="AlphaFoldDB" id="A0AAE9YXY3"/>
<organism evidence="1 2">
    <name type="scientific">Thalassomonas actiniarum</name>
    <dbReference type="NCBI Taxonomy" id="485447"/>
    <lineage>
        <taxon>Bacteria</taxon>
        <taxon>Pseudomonadati</taxon>
        <taxon>Pseudomonadota</taxon>
        <taxon>Gammaproteobacteria</taxon>
        <taxon>Alteromonadales</taxon>
        <taxon>Colwelliaceae</taxon>
        <taxon>Thalassomonas</taxon>
    </lineage>
</organism>
<dbReference type="Proteomes" id="UP000032568">
    <property type="component" value="Chromosome"/>
</dbReference>
<keyword evidence="2" id="KW-1185">Reference proteome</keyword>
<protein>
    <submittedName>
        <fullName evidence="1">Uncharacterized protein</fullName>
    </submittedName>
</protein>
<gene>
    <name evidence="1" type="ORF">SG35_014105</name>
</gene>
<proteinExistence type="predicted"/>